<feature type="transmembrane region" description="Helical" evidence="1">
    <location>
        <begin position="77"/>
        <end position="96"/>
    </location>
</feature>
<dbReference type="OrthoDB" id="5211263at2759"/>
<evidence type="ECO:0000313" key="2">
    <source>
        <dbReference type="EMBL" id="PVI04096.1"/>
    </source>
</evidence>
<protein>
    <submittedName>
        <fullName evidence="2">Uncharacterized protein</fullName>
    </submittedName>
</protein>
<sequence length="174" mass="20045">MANPNYTFKKRILVPFWVIRGLLVLLFIIAFGYMINMTSCQYDDAESMIIFYIFLIGVLLLDILQIFYFYKNKLTPLTFLTLNAMQCGFWVGNFFADIASMSRTGADPVTIGIILFILVLYLPMLVYASIGYHRQRKQQRLGNYSLTYNPAQQEARHNLPVYQGQAPTKPANMV</sequence>
<organism evidence="2 3">
    <name type="scientific">Periconia macrospinosa</name>
    <dbReference type="NCBI Taxonomy" id="97972"/>
    <lineage>
        <taxon>Eukaryota</taxon>
        <taxon>Fungi</taxon>
        <taxon>Dikarya</taxon>
        <taxon>Ascomycota</taxon>
        <taxon>Pezizomycotina</taxon>
        <taxon>Dothideomycetes</taxon>
        <taxon>Pleosporomycetidae</taxon>
        <taxon>Pleosporales</taxon>
        <taxon>Massarineae</taxon>
        <taxon>Periconiaceae</taxon>
        <taxon>Periconia</taxon>
    </lineage>
</organism>
<dbReference type="Proteomes" id="UP000244855">
    <property type="component" value="Unassembled WGS sequence"/>
</dbReference>
<keyword evidence="1" id="KW-0812">Transmembrane</keyword>
<keyword evidence="3" id="KW-1185">Reference proteome</keyword>
<evidence type="ECO:0000256" key="1">
    <source>
        <dbReference type="SAM" id="Phobius"/>
    </source>
</evidence>
<dbReference type="AlphaFoldDB" id="A0A2V1E1B8"/>
<feature type="transmembrane region" description="Helical" evidence="1">
    <location>
        <begin position="12"/>
        <end position="35"/>
    </location>
</feature>
<feature type="transmembrane region" description="Helical" evidence="1">
    <location>
        <begin position="47"/>
        <end position="70"/>
    </location>
</feature>
<keyword evidence="1" id="KW-1133">Transmembrane helix</keyword>
<gene>
    <name evidence="2" type="ORF">DM02DRAFT_519444</name>
</gene>
<accession>A0A2V1E1B8</accession>
<name>A0A2V1E1B8_9PLEO</name>
<evidence type="ECO:0000313" key="3">
    <source>
        <dbReference type="Proteomes" id="UP000244855"/>
    </source>
</evidence>
<proteinExistence type="predicted"/>
<dbReference type="EMBL" id="KZ805324">
    <property type="protein sequence ID" value="PVI04096.1"/>
    <property type="molecule type" value="Genomic_DNA"/>
</dbReference>
<feature type="transmembrane region" description="Helical" evidence="1">
    <location>
        <begin position="108"/>
        <end position="130"/>
    </location>
</feature>
<reference evidence="2 3" key="1">
    <citation type="journal article" date="2018" name="Sci. Rep.">
        <title>Comparative genomics provides insights into the lifestyle and reveals functional heterogeneity of dark septate endophytic fungi.</title>
        <authorList>
            <person name="Knapp D.G."/>
            <person name="Nemeth J.B."/>
            <person name="Barry K."/>
            <person name="Hainaut M."/>
            <person name="Henrissat B."/>
            <person name="Johnson J."/>
            <person name="Kuo A."/>
            <person name="Lim J.H.P."/>
            <person name="Lipzen A."/>
            <person name="Nolan M."/>
            <person name="Ohm R.A."/>
            <person name="Tamas L."/>
            <person name="Grigoriev I.V."/>
            <person name="Spatafora J.W."/>
            <person name="Nagy L.G."/>
            <person name="Kovacs G.M."/>
        </authorList>
    </citation>
    <scope>NUCLEOTIDE SEQUENCE [LARGE SCALE GENOMIC DNA]</scope>
    <source>
        <strain evidence="2 3">DSE2036</strain>
    </source>
</reference>
<keyword evidence="1" id="KW-0472">Membrane</keyword>